<reference evidence="4 5" key="2">
    <citation type="submission" date="2020-04" db="EMBL/GenBank/DDBJ databases">
        <title>Genome sequencing and assembly of multiple isolates from the Colletotrichum gloeosporioides species complex.</title>
        <authorList>
            <person name="Gan P."/>
            <person name="Shirasu K."/>
        </authorList>
    </citation>
    <scope>NUCLEOTIDE SEQUENCE [LARGE SCALE GENOMIC DNA]</scope>
    <source>
        <strain evidence="4 5">Nara gc5</strain>
    </source>
</reference>
<evidence type="ECO:0000313" key="5">
    <source>
        <dbReference type="Proteomes" id="UP000011096"/>
    </source>
</evidence>
<dbReference type="AlphaFoldDB" id="A0A7J6IR76"/>
<dbReference type="SMART" id="SM00298">
    <property type="entry name" value="CHROMO"/>
    <property type="match status" value="2"/>
</dbReference>
<feature type="compositionally biased region" description="Pro residues" evidence="2">
    <location>
        <begin position="96"/>
        <end position="106"/>
    </location>
</feature>
<dbReference type="OrthoDB" id="433924at2759"/>
<dbReference type="EMBL" id="ANPB02000007">
    <property type="protein sequence ID" value="KAF4479080.1"/>
    <property type="molecule type" value="Genomic_DNA"/>
</dbReference>
<dbReference type="InterPro" id="IPR000953">
    <property type="entry name" value="Chromo/chromo_shadow_dom"/>
</dbReference>
<dbReference type="SUPFAM" id="SSF54160">
    <property type="entry name" value="Chromo domain-like"/>
    <property type="match status" value="1"/>
</dbReference>
<dbReference type="InterPro" id="IPR016197">
    <property type="entry name" value="Chromo-like_dom_sf"/>
</dbReference>
<feature type="compositionally biased region" description="Basic and acidic residues" evidence="2">
    <location>
        <begin position="167"/>
        <end position="181"/>
    </location>
</feature>
<sequence length="380" mass="41706">MLSRLFAGMSPRPSASKMALNKSGSIGDNRADAESSAPHKLDASNGIPSNWTDASSRLSSPLSNLDSPLSDGSRPASPDLSANPLESLETADDAPGPEPTDLPSPEEPAAAEQPSIDVHPSTEHGEPEDPAPEVTDDGNSRGGRGKRKRATTQSGPKATTPRKRKAVKSDDASEPAVKDAGEPSVSGPNSDNKQYPVHKILDFRREGDDVELLVQWGGKWLHDEPTWEPEEELWHSCRKVVSKFWSPSGWNRRNRVLGLDPVTGPFIVSRILGERKMNKVQGREQGCVAYLVEFVGYDKAEWTPENCLPSDAIKEWKAEGKKGKRLSTTLLPSFNLVEGRRKDNENTNRNANRAETICTGHGFRRNQQVALKHRNYLLAR</sequence>
<dbReference type="RefSeq" id="XP_031879533.1">
    <property type="nucleotide sequence ID" value="XM_032023693.1"/>
</dbReference>
<feature type="domain" description="Chromo" evidence="3">
    <location>
        <begin position="195"/>
        <end position="244"/>
    </location>
</feature>
<organism evidence="4 5">
    <name type="scientific">Colletotrichum fructicola (strain Nara gc5)</name>
    <name type="common">Anthracnose fungus</name>
    <name type="synonym">Colletotrichum gloeosporioides (strain Nara gc5)</name>
    <dbReference type="NCBI Taxonomy" id="1213859"/>
    <lineage>
        <taxon>Eukaryota</taxon>
        <taxon>Fungi</taxon>
        <taxon>Dikarya</taxon>
        <taxon>Ascomycota</taxon>
        <taxon>Pezizomycotina</taxon>
        <taxon>Sordariomycetes</taxon>
        <taxon>Hypocreomycetidae</taxon>
        <taxon>Glomerellales</taxon>
        <taxon>Glomerellaceae</taxon>
        <taxon>Colletotrichum</taxon>
        <taxon>Colletotrichum gloeosporioides species complex</taxon>
    </lineage>
</organism>
<dbReference type="Gene3D" id="2.40.50.40">
    <property type="match status" value="2"/>
</dbReference>
<name>A0A7J6IR76_COLFN</name>
<proteinExistence type="predicted"/>
<dbReference type="CDD" id="cd00024">
    <property type="entry name" value="CD_CSD"/>
    <property type="match status" value="2"/>
</dbReference>
<feature type="compositionally biased region" description="Low complexity" evidence="2">
    <location>
        <begin position="55"/>
        <end position="73"/>
    </location>
</feature>
<gene>
    <name evidence="4" type="ORF">CGGC5_v011689</name>
</gene>
<evidence type="ECO:0000256" key="2">
    <source>
        <dbReference type="SAM" id="MobiDB-lite"/>
    </source>
</evidence>
<reference evidence="4 5" key="1">
    <citation type="submission" date="2012-08" db="EMBL/GenBank/DDBJ databases">
        <authorList>
            <person name="Gan P.H.P."/>
            <person name="Ikeda K."/>
            <person name="Irieda H."/>
            <person name="Narusaka M."/>
            <person name="O'Connell R.J."/>
            <person name="Narusaka Y."/>
            <person name="Takano Y."/>
            <person name="Kubo Y."/>
            <person name="Shirasu K."/>
        </authorList>
    </citation>
    <scope>NUCLEOTIDE SEQUENCE [LARGE SCALE GENOMIC DNA]</scope>
    <source>
        <strain evidence="4 5">Nara gc5</strain>
    </source>
</reference>
<protein>
    <recommendedName>
        <fullName evidence="3">Chromo domain-containing protein</fullName>
    </recommendedName>
</protein>
<feature type="region of interest" description="Disordered" evidence="2">
    <location>
        <begin position="1"/>
        <end position="195"/>
    </location>
</feature>
<evidence type="ECO:0000259" key="3">
    <source>
        <dbReference type="PROSITE" id="PS50013"/>
    </source>
</evidence>
<dbReference type="InterPro" id="IPR023780">
    <property type="entry name" value="Chromo_domain"/>
</dbReference>
<feature type="compositionally biased region" description="Basic and acidic residues" evidence="2">
    <location>
        <begin position="29"/>
        <end position="42"/>
    </location>
</feature>
<evidence type="ECO:0000256" key="1">
    <source>
        <dbReference type="ARBA" id="ARBA00011353"/>
    </source>
</evidence>
<dbReference type="InParanoid" id="A0A7J6IR76"/>
<comment type="subunit">
    <text evidence="1">Component of the NuA4 histone acetyltransferase complex.</text>
</comment>
<evidence type="ECO:0000313" key="4">
    <source>
        <dbReference type="EMBL" id="KAF4479080.1"/>
    </source>
</evidence>
<dbReference type="PROSITE" id="PS50013">
    <property type="entry name" value="CHROMO_2"/>
    <property type="match status" value="1"/>
</dbReference>
<dbReference type="GO" id="GO:0006338">
    <property type="term" value="P:chromatin remodeling"/>
    <property type="evidence" value="ECO:0007669"/>
    <property type="project" value="UniProtKB-ARBA"/>
</dbReference>
<dbReference type="Proteomes" id="UP000011096">
    <property type="component" value="Unassembled WGS sequence"/>
</dbReference>
<comment type="caution">
    <text evidence="4">The sequence shown here is derived from an EMBL/GenBank/DDBJ whole genome shotgun (WGS) entry which is preliminary data.</text>
</comment>
<dbReference type="GeneID" id="43607867"/>
<accession>A0A7J6IR76</accession>
<dbReference type="Pfam" id="PF00385">
    <property type="entry name" value="Chromo"/>
    <property type="match status" value="1"/>
</dbReference>
<keyword evidence="5" id="KW-1185">Reference proteome</keyword>